<protein>
    <submittedName>
        <fullName evidence="2">Acetyltransferase (GNAT) family protein</fullName>
    </submittedName>
</protein>
<keyword evidence="2" id="KW-0808">Transferase</keyword>
<sequence length="343" mass="40961">MIDNPFLSKTFVSTWLEHFHPTGKVWDFDCINGPTFIKKGRLPIYSNICGLNSKTMEYNLVKECNEIDKKKVFLIFDVPSHLHLSEQENEKNIGILKPKQYAGFYCDLRNYNDLNAYLLEVLSAKTRNKFKRYRRKLEDTFEIRYKFYTGAIEKDLHNQLFSTFNELLKKRFKEKKTVNNNLYKWEWDFYEDVSFSMIQEKKAAFFVTYDKEKPIAITLLFLSKNRVYDTIRVFDTDYSQHRLGTVSIMAQIEECIERGFSFLDFSKGYYPYKEQWSNVAYHFEYHIIYNKSVLKSKILAYYLSSIFALKQLLRDFKINEVHQGLKFKLGLHKNKYSSNTNLA</sequence>
<reference evidence="2 3" key="1">
    <citation type="submission" date="2018-03" db="EMBL/GenBank/DDBJ databases">
        <title>Genomic Encyclopedia of Archaeal and Bacterial Type Strains, Phase II (KMG-II): from individual species to whole genera.</title>
        <authorList>
            <person name="Goeker M."/>
        </authorList>
    </citation>
    <scope>NUCLEOTIDE SEQUENCE [LARGE SCALE GENOMIC DNA]</scope>
    <source>
        <strain evidence="2 3">DSM 25027</strain>
    </source>
</reference>
<organism evidence="2 3">
    <name type="scientific">Flagellimonas meridianipacifica</name>
    <dbReference type="NCBI Taxonomy" id="1080225"/>
    <lineage>
        <taxon>Bacteria</taxon>
        <taxon>Pseudomonadati</taxon>
        <taxon>Bacteroidota</taxon>
        <taxon>Flavobacteriia</taxon>
        <taxon>Flavobacteriales</taxon>
        <taxon>Flavobacteriaceae</taxon>
        <taxon>Flagellimonas</taxon>
    </lineage>
</organism>
<accession>A0A2T0MCR0</accession>
<dbReference type="EMBL" id="PVYX01000002">
    <property type="protein sequence ID" value="PRX55275.1"/>
    <property type="molecule type" value="Genomic_DNA"/>
</dbReference>
<dbReference type="Proteomes" id="UP000237640">
    <property type="component" value="Unassembled WGS sequence"/>
</dbReference>
<proteinExistence type="predicted"/>
<comment type="caution">
    <text evidence="2">The sequence shown here is derived from an EMBL/GenBank/DDBJ whole genome shotgun (WGS) entry which is preliminary data.</text>
</comment>
<dbReference type="AlphaFoldDB" id="A0A2T0MCR0"/>
<dbReference type="Gene3D" id="3.40.630.30">
    <property type="match status" value="1"/>
</dbReference>
<gene>
    <name evidence="2" type="ORF">CLV81_3684</name>
</gene>
<dbReference type="InterPro" id="IPR016181">
    <property type="entry name" value="Acyl_CoA_acyltransferase"/>
</dbReference>
<keyword evidence="3" id="KW-1185">Reference proteome</keyword>
<evidence type="ECO:0000313" key="2">
    <source>
        <dbReference type="EMBL" id="PRX55275.1"/>
    </source>
</evidence>
<dbReference type="SUPFAM" id="SSF55729">
    <property type="entry name" value="Acyl-CoA N-acyltransferases (Nat)"/>
    <property type="match status" value="1"/>
</dbReference>
<dbReference type="Pfam" id="PF13480">
    <property type="entry name" value="Acetyltransf_6"/>
    <property type="match status" value="1"/>
</dbReference>
<feature type="domain" description="BioF2-like acetyltransferase" evidence="1">
    <location>
        <begin position="124"/>
        <end position="274"/>
    </location>
</feature>
<evidence type="ECO:0000313" key="3">
    <source>
        <dbReference type="Proteomes" id="UP000237640"/>
    </source>
</evidence>
<dbReference type="GO" id="GO:0016740">
    <property type="term" value="F:transferase activity"/>
    <property type="evidence" value="ECO:0007669"/>
    <property type="project" value="UniProtKB-KW"/>
</dbReference>
<evidence type="ECO:0000259" key="1">
    <source>
        <dbReference type="Pfam" id="PF13480"/>
    </source>
</evidence>
<name>A0A2T0MCR0_9FLAO</name>
<dbReference type="InterPro" id="IPR038740">
    <property type="entry name" value="BioF2-like_GNAT_dom"/>
</dbReference>